<evidence type="ECO:0000256" key="1">
    <source>
        <dbReference type="ARBA" id="ARBA00004448"/>
    </source>
</evidence>
<keyword evidence="3" id="KW-0813">Transport</keyword>
<feature type="region of interest" description="Disordered" evidence="11">
    <location>
        <begin position="356"/>
        <end position="496"/>
    </location>
</feature>
<evidence type="ECO:0000256" key="6">
    <source>
        <dbReference type="ARBA" id="ARBA00022792"/>
    </source>
</evidence>
<keyword evidence="9 10" id="KW-0472">Membrane</keyword>
<evidence type="ECO:0000256" key="5">
    <source>
        <dbReference type="ARBA" id="ARBA00022737"/>
    </source>
</evidence>
<feature type="compositionally biased region" description="Pro residues" evidence="11">
    <location>
        <begin position="480"/>
        <end position="489"/>
    </location>
</feature>
<keyword evidence="7" id="KW-1133">Transmembrane helix</keyword>
<evidence type="ECO:0000256" key="3">
    <source>
        <dbReference type="ARBA" id="ARBA00022448"/>
    </source>
</evidence>
<proteinExistence type="inferred from homology"/>
<comment type="caution">
    <text evidence="13">The sequence shown here is derived from an EMBL/GenBank/DDBJ whole genome shotgun (WGS) entry which is preliminary data.</text>
</comment>
<feature type="repeat" description="Solcar" evidence="10">
    <location>
        <begin position="605"/>
        <end position="697"/>
    </location>
</feature>
<evidence type="ECO:0000256" key="8">
    <source>
        <dbReference type="ARBA" id="ARBA00023128"/>
    </source>
</evidence>
<dbReference type="SUPFAM" id="SSF103506">
    <property type="entry name" value="Mitochondrial carrier"/>
    <property type="match status" value="1"/>
</dbReference>
<feature type="compositionally biased region" description="Polar residues" evidence="11">
    <location>
        <begin position="466"/>
        <end position="478"/>
    </location>
</feature>
<evidence type="ECO:0000256" key="9">
    <source>
        <dbReference type="ARBA" id="ARBA00023136"/>
    </source>
</evidence>
<feature type="repeat" description="Solcar" evidence="10">
    <location>
        <begin position="706"/>
        <end position="794"/>
    </location>
</feature>
<dbReference type="InterPro" id="IPR002067">
    <property type="entry name" value="MCP"/>
</dbReference>
<dbReference type="PANTHER" id="PTHR45618">
    <property type="entry name" value="MITOCHONDRIAL DICARBOXYLATE CARRIER-RELATED"/>
    <property type="match status" value="1"/>
</dbReference>
<comment type="subcellular location">
    <subcellularLocation>
        <location evidence="1">Mitochondrion inner membrane</location>
        <topology evidence="1">Multi-pass membrane protein</topology>
    </subcellularLocation>
</comment>
<dbReference type="Pfam" id="PF00153">
    <property type="entry name" value="Mito_carr"/>
    <property type="match status" value="3"/>
</dbReference>
<keyword evidence="5" id="KW-0677">Repeat</keyword>
<dbReference type="InterPro" id="IPR050391">
    <property type="entry name" value="Mito_Metabolite_Transporter"/>
</dbReference>
<evidence type="ECO:0000256" key="2">
    <source>
        <dbReference type="ARBA" id="ARBA00006375"/>
    </source>
</evidence>
<dbReference type="Pfam" id="PF03443">
    <property type="entry name" value="AA9"/>
    <property type="match status" value="1"/>
</dbReference>
<keyword evidence="8" id="KW-0496">Mitochondrion</keyword>
<feature type="domain" description="Auxiliary Activity family 9 catalytic" evidence="12">
    <location>
        <begin position="42"/>
        <end position="271"/>
    </location>
</feature>
<organism evidence="13 14">
    <name type="scientific">Chara braunii</name>
    <name type="common">Braun's stonewort</name>
    <dbReference type="NCBI Taxonomy" id="69332"/>
    <lineage>
        <taxon>Eukaryota</taxon>
        <taxon>Viridiplantae</taxon>
        <taxon>Streptophyta</taxon>
        <taxon>Charophyceae</taxon>
        <taxon>Charales</taxon>
        <taxon>Characeae</taxon>
        <taxon>Chara</taxon>
    </lineage>
</organism>
<reference evidence="13 14" key="1">
    <citation type="journal article" date="2018" name="Cell">
        <title>The Chara Genome: Secondary Complexity and Implications for Plant Terrestrialization.</title>
        <authorList>
            <person name="Nishiyama T."/>
            <person name="Sakayama H."/>
            <person name="Vries J.D."/>
            <person name="Buschmann H."/>
            <person name="Saint-Marcoux D."/>
            <person name="Ullrich K.K."/>
            <person name="Haas F.B."/>
            <person name="Vanderstraeten L."/>
            <person name="Becker D."/>
            <person name="Lang D."/>
            <person name="Vosolsobe S."/>
            <person name="Rombauts S."/>
            <person name="Wilhelmsson P.K.I."/>
            <person name="Janitza P."/>
            <person name="Kern R."/>
            <person name="Heyl A."/>
            <person name="Rumpler F."/>
            <person name="Villalobos L.I.A.C."/>
            <person name="Clay J.M."/>
            <person name="Skokan R."/>
            <person name="Toyoda A."/>
            <person name="Suzuki Y."/>
            <person name="Kagoshima H."/>
            <person name="Schijlen E."/>
            <person name="Tajeshwar N."/>
            <person name="Catarino B."/>
            <person name="Hetherington A.J."/>
            <person name="Saltykova A."/>
            <person name="Bonnot C."/>
            <person name="Breuninger H."/>
            <person name="Symeonidi A."/>
            <person name="Radhakrishnan G.V."/>
            <person name="Van Nieuwerburgh F."/>
            <person name="Deforce D."/>
            <person name="Chang C."/>
            <person name="Karol K.G."/>
            <person name="Hedrich R."/>
            <person name="Ulvskov P."/>
            <person name="Glockner G."/>
            <person name="Delwiche C.F."/>
            <person name="Petrasek J."/>
            <person name="Van de Peer Y."/>
            <person name="Friml J."/>
            <person name="Beilby M."/>
            <person name="Dolan L."/>
            <person name="Kohara Y."/>
            <person name="Sugano S."/>
            <person name="Fujiyama A."/>
            <person name="Delaux P.-M."/>
            <person name="Quint M."/>
            <person name="TheiBen G."/>
            <person name="Hagemann M."/>
            <person name="Harholt J."/>
            <person name="Dunand C."/>
            <person name="Zachgo S."/>
            <person name="Langdale J."/>
            <person name="Maumus F."/>
            <person name="Straeten D.V.D."/>
            <person name="Gould S.B."/>
            <person name="Rensing S.A."/>
        </authorList>
    </citation>
    <scope>NUCLEOTIDE SEQUENCE [LARGE SCALE GENOMIC DNA]</scope>
    <source>
        <strain evidence="13 14">S276</strain>
    </source>
</reference>
<dbReference type="OrthoDB" id="756301at2759"/>
<dbReference type="InterPro" id="IPR005103">
    <property type="entry name" value="AA9_LPMO"/>
</dbReference>
<sequence length="800" mass="85813">MAMAMAMADVNKLIVFSSLLLFFFFFILFPVLSPRQLVVEAHTFLDHVTINGQDLTACVRDHNTALNSPLYDTTAPNIVCNAGVNPKPPCAVKAGDTINLQWYFVPQNRFGAPGFIDKSHKGPYSVYMAKVDERTSSSSSSSSPSPSSLNKLQWFKIHAHCYDTTTKQWGVDELRANSGAMRVRIPPTLPRGYYIIRGEIVALHQGFSFKGAQYYVHCVDLFVHAVNQNPLQQQQQQQQQGLATLPRGILIPGPDYIHASDPGVYFNIYTGDLSTYRCPGPPLADFSSAVRSQSQSRQPVVVPLFSPPNGIRRGGDFGGQMSGGGMYRPAPPLPVFPAKTVGTYADINQKSIDDSAMAGGGGAASSSGSSSSIRAARDRSSGAAIAGGRSRTRANRNERTGNRDTLPSAALRSDPGPSSSAASAINSRHPADLSGGKPVCRDSPQLNDIGSELGNPTAAMAKGPSSKLQAQGEPQATKGQPPPPPPPPRQSQGQQSLPLRLGLTTIAATVAEIFTFPIDITKTRLQLDGEMQKQTGAVKRRGALGTALGIAREEGVSGLYRGLSAALVRHMIYSSSRIVIYEQLRAASMNKTLSSTGEQGRAKELSVGMKALLGGTAGVIGQVIASPADLVKVRMQADGRLAATGVPPRYTGFRDACSKIYGEEGLRGLWRGVGPNAQRAAFVNMGELACYDHVKYFIISRKLADDNIAAHTMASVLSGLSATVLSCPADVVKTRMMNQGHVGSHQYSSSVDCLVKTVRAEGVLALWKGFFPTWARLGPWQFVFWVSYEHLRKLTGLSSF</sequence>
<dbReference type="GO" id="GO:0055085">
    <property type="term" value="P:transmembrane transport"/>
    <property type="evidence" value="ECO:0007669"/>
    <property type="project" value="InterPro"/>
</dbReference>
<evidence type="ECO:0000256" key="10">
    <source>
        <dbReference type="PROSITE-ProRule" id="PRU00282"/>
    </source>
</evidence>
<dbReference type="InterPro" id="IPR023395">
    <property type="entry name" value="MCP_dom_sf"/>
</dbReference>
<name>A0A388M9D9_CHABU</name>
<dbReference type="Gene3D" id="1.50.40.10">
    <property type="entry name" value="Mitochondrial carrier domain"/>
    <property type="match status" value="1"/>
</dbReference>
<dbReference type="GO" id="GO:0005743">
    <property type="term" value="C:mitochondrial inner membrane"/>
    <property type="evidence" value="ECO:0007669"/>
    <property type="project" value="UniProtKB-SubCell"/>
</dbReference>
<gene>
    <name evidence="13" type="ORF">CBR_g51827</name>
</gene>
<dbReference type="Gramene" id="GBG91093">
    <property type="protein sequence ID" value="GBG91093"/>
    <property type="gene ID" value="CBR_g51827"/>
</dbReference>
<dbReference type="FunFam" id="1.50.40.10:FF:000062">
    <property type="entry name" value="mitochondrial uncoupling protein 3"/>
    <property type="match status" value="1"/>
</dbReference>
<evidence type="ECO:0000256" key="4">
    <source>
        <dbReference type="ARBA" id="ARBA00022692"/>
    </source>
</evidence>
<dbReference type="Gene3D" id="2.70.50.70">
    <property type="match status" value="1"/>
</dbReference>
<dbReference type="PROSITE" id="PS50920">
    <property type="entry name" value="SOLCAR"/>
    <property type="match status" value="3"/>
</dbReference>
<evidence type="ECO:0000313" key="14">
    <source>
        <dbReference type="Proteomes" id="UP000265515"/>
    </source>
</evidence>
<evidence type="ECO:0000256" key="11">
    <source>
        <dbReference type="SAM" id="MobiDB-lite"/>
    </source>
</evidence>
<dbReference type="Proteomes" id="UP000265515">
    <property type="component" value="Unassembled WGS sequence"/>
</dbReference>
<dbReference type="AlphaFoldDB" id="A0A388M9D9"/>
<dbReference type="CDD" id="cd21175">
    <property type="entry name" value="LPMO_AA9"/>
    <property type="match status" value="1"/>
</dbReference>
<dbReference type="EMBL" id="BFEA01000870">
    <property type="protein sequence ID" value="GBG91093.1"/>
    <property type="molecule type" value="Genomic_DNA"/>
</dbReference>
<evidence type="ECO:0000259" key="12">
    <source>
        <dbReference type="Pfam" id="PF03443"/>
    </source>
</evidence>
<keyword evidence="14" id="KW-1185">Reference proteome</keyword>
<feature type="compositionally biased region" description="Low complexity" evidence="11">
    <location>
        <begin position="364"/>
        <end position="374"/>
    </location>
</feature>
<accession>A0A388M9D9</accession>
<protein>
    <recommendedName>
        <fullName evidence="12">Auxiliary Activity family 9 catalytic domain-containing protein</fullName>
    </recommendedName>
</protein>
<keyword evidence="6" id="KW-0999">Mitochondrion inner membrane</keyword>
<comment type="similarity">
    <text evidence="2">Belongs to the mitochondrial carrier (TC 2.A.29) family.</text>
</comment>
<evidence type="ECO:0000256" key="7">
    <source>
        <dbReference type="ARBA" id="ARBA00022989"/>
    </source>
</evidence>
<feature type="repeat" description="Solcar" evidence="10">
    <location>
        <begin position="495"/>
        <end position="587"/>
    </location>
</feature>
<evidence type="ECO:0000313" key="13">
    <source>
        <dbReference type="EMBL" id="GBG91093.1"/>
    </source>
</evidence>
<dbReference type="InterPro" id="IPR018108">
    <property type="entry name" value="MCP_transmembrane"/>
</dbReference>
<keyword evidence="4 10" id="KW-0812">Transmembrane</keyword>
<dbReference type="PRINTS" id="PR00784">
    <property type="entry name" value="MTUNCOUPLING"/>
</dbReference>